<dbReference type="EMBL" id="CP058350">
    <property type="protein sequence ID" value="QLF69825.1"/>
    <property type="molecule type" value="Genomic_DNA"/>
</dbReference>
<evidence type="ECO:0000313" key="1">
    <source>
        <dbReference type="EMBL" id="QLF69825.1"/>
    </source>
</evidence>
<name>A0ABX6QNM3_9HYPH</name>
<evidence type="ECO:0000313" key="2">
    <source>
        <dbReference type="Proteomes" id="UP000308530"/>
    </source>
</evidence>
<keyword evidence="2" id="KW-1185">Reference proteome</keyword>
<sequence>MADIIRIIDRIARSAGRSARQEAEQPDQGRAKRRLRKAKVLFFTGVRYERLEPAGPASQRPSLPAPTRFLQIPALTDLRQP</sequence>
<reference evidence="1 2" key="1">
    <citation type="submission" date="2020-06" db="EMBL/GenBank/DDBJ databases">
        <title>Genome sequence of Rhizobium sp strain ADMK78.</title>
        <authorList>
            <person name="Rahi P."/>
        </authorList>
    </citation>
    <scope>NUCLEOTIDE SEQUENCE [LARGE SCALE GENOMIC DNA]</scope>
    <source>
        <strain evidence="1 2">ADMK78</strain>
    </source>
</reference>
<dbReference type="Proteomes" id="UP000308530">
    <property type="component" value="Chromosome"/>
</dbReference>
<organism evidence="1 2">
    <name type="scientific">Peteryoungia desertarenae</name>
    <dbReference type="NCBI Taxonomy" id="1813451"/>
    <lineage>
        <taxon>Bacteria</taxon>
        <taxon>Pseudomonadati</taxon>
        <taxon>Pseudomonadota</taxon>
        <taxon>Alphaproteobacteria</taxon>
        <taxon>Hyphomicrobiales</taxon>
        <taxon>Rhizobiaceae</taxon>
        <taxon>Peteryoungia</taxon>
    </lineage>
</organism>
<protein>
    <submittedName>
        <fullName evidence="1">Uncharacterized protein</fullName>
    </submittedName>
</protein>
<dbReference type="RefSeq" id="WP_138288252.1">
    <property type="nucleotide sequence ID" value="NZ_CP058350.1"/>
</dbReference>
<gene>
    <name evidence="1" type="ORF">FE840_009885</name>
</gene>
<accession>A0ABX6QNM3</accession>
<proteinExistence type="predicted"/>